<dbReference type="EMBL" id="CP000720">
    <property type="protein sequence ID" value="ABS49808.1"/>
    <property type="molecule type" value="Genomic_DNA"/>
</dbReference>
<protein>
    <submittedName>
        <fullName evidence="1">Uncharacterized protein</fullName>
    </submittedName>
</protein>
<dbReference type="HOGENOM" id="CLU_206713_0_0_6"/>
<organism evidence="1 2">
    <name type="scientific">Yersinia pseudotuberculosis serotype O:1b (strain IP 31758)</name>
    <dbReference type="NCBI Taxonomy" id="349747"/>
    <lineage>
        <taxon>Bacteria</taxon>
        <taxon>Pseudomonadati</taxon>
        <taxon>Pseudomonadota</taxon>
        <taxon>Gammaproteobacteria</taxon>
        <taxon>Enterobacterales</taxon>
        <taxon>Yersiniaceae</taxon>
        <taxon>Yersinia</taxon>
    </lineage>
</organism>
<evidence type="ECO:0000313" key="2">
    <source>
        <dbReference type="Proteomes" id="UP000002412"/>
    </source>
</evidence>
<gene>
    <name evidence="1" type="ordered locus">YpsIP31758_0377</name>
</gene>
<reference evidence="1 2" key="1">
    <citation type="journal article" date="2007" name="PLoS Genet.">
        <title>The complete genome sequence of Yersinia pseudotuberculosis IP31758, the causative agent of Far East scarlet-like fever.</title>
        <authorList>
            <person name="Eppinger M."/>
            <person name="Rosovitz M.J."/>
            <person name="Fricke W.F."/>
            <person name="Rasko D.A."/>
            <person name="Kokorina G."/>
            <person name="Fayolle C."/>
            <person name="Lindler L.E."/>
            <person name="Carniel E."/>
            <person name="Ravel J."/>
        </authorList>
    </citation>
    <scope>NUCLEOTIDE SEQUENCE [LARGE SCALE GENOMIC DNA]</scope>
    <source>
        <strain evidence="1 2">IP 31758</strain>
    </source>
</reference>
<name>A0A0U1R3A6_YERP3</name>
<proteinExistence type="predicted"/>
<dbReference type="Proteomes" id="UP000002412">
    <property type="component" value="Chromosome"/>
</dbReference>
<dbReference type="AlphaFoldDB" id="A0A0U1R3A6"/>
<sequence>MVFSSDFMGYILHLMWINNLLRQLNTCGNLCNIFGGGRAYHHFVTHYQPKTDSHDWWATRN</sequence>
<dbReference type="KEGG" id="ypi:YpsIP31758_0377"/>
<evidence type="ECO:0000313" key="1">
    <source>
        <dbReference type="EMBL" id="ABS49808.1"/>
    </source>
</evidence>
<accession>A0A0U1R3A6</accession>